<dbReference type="RefSeq" id="WP_343353737.1">
    <property type="nucleotide sequence ID" value="NZ_CP145316.1"/>
</dbReference>
<evidence type="ECO:0000313" key="2">
    <source>
        <dbReference type="EMBL" id="XAM18323.1"/>
    </source>
</evidence>
<dbReference type="PROSITE" id="PS51855">
    <property type="entry name" value="MGS"/>
    <property type="match status" value="1"/>
</dbReference>
<reference evidence="2 3" key="1">
    <citation type="submission" date="2024-02" db="EMBL/GenBank/DDBJ databases">
        <title>Genome and pathogenicity analysis of Helicobacter mastomyrinus isolated from mice.</title>
        <authorList>
            <person name="Zhu L."/>
        </authorList>
    </citation>
    <scope>NUCLEOTIDE SEQUENCE [LARGE SCALE GENOMIC DNA]</scope>
    <source>
        <strain evidence="2 3">Hm-17</strain>
    </source>
</reference>
<dbReference type="InterPro" id="IPR036914">
    <property type="entry name" value="MGS-like_dom_sf"/>
</dbReference>
<name>A0ABZ3F585_9HELI</name>
<dbReference type="InterPro" id="IPR011607">
    <property type="entry name" value="MGS-like_dom"/>
</dbReference>
<dbReference type="SUPFAM" id="SSF52335">
    <property type="entry name" value="Methylglyoxal synthase-like"/>
    <property type="match status" value="1"/>
</dbReference>
<accession>A0ABZ3F585</accession>
<protein>
    <recommendedName>
        <fullName evidence="1">MGS-like domain-containing protein</fullName>
    </recommendedName>
</protein>
<organism evidence="2 3">
    <name type="scientific">Helicobacter mastomyrinus</name>
    <dbReference type="NCBI Taxonomy" id="287948"/>
    <lineage>
        <taxon>Bacteria</taxon>
        <taxon>Pseudomonadati</taxon>
        <taxon>Campylobacterota</taxon>
        <taxon>Epsilonproteobacteria</taxon>
        <taxon>Campylobacterales</taxon>
        <taxon>Helicobacteraceae</taxon>
        <taxon>Helicobacter</taxon>
    </lineage>
</organism>
<feature type="domain" description="MGS-like" evidence="1">
    <location>
        <begin position="1"/>
        <end position="70"/>
    </location>
</feature>
<sequence>MAHNQIALAINTSDHRSNKGDTHLIRTQIIKNSIPYFTTLSAARVAIEAIKKIQNSNMNEAHALQEYLQS</sequence>
<dbReference type="Gene3D" id="3.40.50.1380">
    <property type="entry name" value="Methylglyoxal synthase-like domain"/>
    <property type="match status" value="1"/>
</dbReference>
<evidence type="ECO:0000313" key="3">
    <source>
        <dbReference type="Proteomes" id="UP001434737"/>
    </source>
</evidence>
<dbReference type="EMBL" id="CP145316">
    <property type="protein sequence ID" value="XAM18323.1"/>
    <property type="molecule type" value="Genomic_DNA"/>
</dbReference>
<gene>
    <name evidence="2" type="ORF">V3I05_01125</name>
</gene>
<proteinExistence type="predicted"/>
<keyword evidence="3" id="KW-1185">Reference proteome</keyword>
<evidence type="ECO:0000259" key="1">
    <source>
        <dbReference type="PROSITE" id="PS51855"/>
    </source>
</evidence>
<dbReference type="Proteomes" id="UP001434737">
    <property type="component" value="Chromosome"/>
</dbReference>